<evidence type="ECO:0000256" key="2">
    <source>
        <dbReference type="ARBA" id="ARBA00008837"/>
    </source>
</evidence>
<dbReference type="CDD" id="cd19495">
    <property type="entry name" value="Elp6"/>
    <property type="match status" value="1"/>
</dbReference>
<dbReference type="GO" id="GO:0033588">
    <property type="term" value="C:elongator holoenzyme complex"/>
    <property type="evidence" value="ECO:0007669"/>
    <property type="project" value="InterPro"/>
</dbReference>
<dbReference type="OrthoDB" id="9995306at2759"/>
<protein>
    <recommendedName>
        <fullName evidence="5">Elongator complex protein 6</fullName>
    </recommendedName>
</protein>
<accession>A0A2P4X2P3</accession>
<dbReference type="Pfam" id="PF09807">
    <property type="entry name" value="ELP6"/>
    <property type="match status" value="2"/>
</dbReference>
<dbReference type="UniPathway" id="UPA00988"/>
<evidence type="ECO:0000256" key="1">
    <source>
        <dbReference type="ARBA" id="ARBA00005043"/>
    </source>
</evidence>
<dbReference type="GO" id="GO:0002098">
    <property type="term" value="P:tRNA wobble uridine modification"/>
    <property type="evidence" value="ECO:0007669"/>
    <property type="project" value="InterPro"/>
</dbReference>
<evidence type="ECO:0000313" key="4">
    <source>
        <dbReference type="Proteomes" id="UP000237271"/>
    </source>
</evidence>
<dbReference type="PANTHER" id="PTHR16184:SF6">
    <property type="entry name" value="ELONGATOR COMPLEX PROTEIN 6"/>
    <property type="match status" value="1"/>
</dbReference>
<name>A0A2P4X2P3_9STRA</name>
<dbReference type="PANTHER" id="PTHR16184">
    <property type="entry name" value="ELONGATOR COMPLEX PROTEIN 6"/>
    <property type="match status" value="1"/>
</dbReference>
<keyword evidence="4" id="KW-1185">Reference proteome</keyword>
<dbReference type="Proteomes" id="UP000237271">
    <property type="component" value="Unassembled WGS sequence"/>
</dbReference>
<gene>
    <name evidence="3" type="ORF">PHPALM_31386</name>
</gene>
<dbReference type="Gene3D" id="3.40.50.300">
    <property type="entry name" value="P-loop containing nucleotide triphosphate hydrolases"/>
    <property type="match status" value="1"/>
</dbReference>
<dbReference type="EMBL" id="NCKW01017011">
    <property type="protein sequence ID" value="POM59829.1"/>
    <property type="molecule type" value="Genomic_DNA"/>
</dbReference>
<reference evidence="3 4" key="1">
    <citation type="journal article" date="2017" name="Genome Biol. Evol.">
        <title>Phytophthora megakarya and P. palmivora, closely related causal agents of cacao black pod rot, underwent increases in genome sizes and gene numbers by different mechanisms.</title>
        <authorList>
            <person name="Ali S.S."/>
            <person name="Shao J."/>
            <person name="Lary D.J."/>
            <person name="Kronmiller B."/>
            <person name="Shen D."/>
            <person name="Strem M.D."/>
            <person name="Amoako-Attah I."/>
            <person name="Akrofi A.Y."/>
            <person name="Begoude B.A."/>
            <person name="Ten Hoopen G.M."/>
            <person name="Coulibaly K."/>
            <person name="Kebe B.I."/>
            <person name="Melnick R.L."/>
            <person name="Guiltinan M.J."/>
            <person name="Tyler B.M."/>
            <person name="Meinhardt L.W."/>
            <person name="Bailey B.A."/>
        </authorList>
    </citation>
    <scope>NUCLEOTIDE SEQUENCE [LARGE SCALE GENOMIC DNA]</scope>
    <source>
        <strain evidence="4">sbr112.9</strain>
    </source>
</reference>
<evidence type="ECO:0008006" key="5">
    <source>
        <dbReference type="Google" id="ProtNLM"/>
    </source>
</evidence>
<comment type="caution">
    <text evidence="3">The sequence shown here is derived from an EMBL/GenBank/DDBJ whole genome shotgun (WGS) entry which is preliminary data.</text>
</comment>
<dbReference type="AlphaFoldDB" id="A0A2P4X2P3"/>
<dbReference type="InterPro" id="IPR018627">
    <property type="entry name" value="ELP6"/>
</dbReference>
<comment type="similarity">
    <text evidence="2">Belongs to the ELP6 family.</text>
</comment>
<sequence>MAEALYHLGDSLTWSPTSAPRGQLLLLDDCVEASGAFLVHHFTSLFLKAGHRVCFVASVNTPDHYAAGVNFAACQSKNQLQVLNWTKLESGIEWTILFEKLKNFVREDETSASIILDDVSALKWQFGDDAVLDFVRCCKTLTHTKNGAANVVLLSHGDTDLPSLRSLSLPLADMATVVLATKPLTTGYSKDIHGTLLVYRQNQGLSSSSLHEQPTAIPYKILESTIKCFHSGGEALRWN</sequence>
<comment type="pathway">
    <text evidence="1">tRNA modification; 5-methoxycarbonylmethyl-2-thiouridine-tRNA biosynthesis.</text>
</comment>
<proteinExistence type="inferred from homology"/>
<organism evidence="3 4">
    <name type="scientific">Phytophthora palmivora</name>
    <dbReference type="NCBI Taxonomy" id="4796"/>
    <lineage>
        <taxon>Eukaryota</taxon>
        <taxon>Sar</taxon>
        <taxon>Stramenopiles</taxon>
        <taxon>Oomycota</taxon>
        <taxon>Peronosporomycetes</taxon>
        <taxon>Peronosporales</taxon>
        <taxon>Peronosporaceae</taxon>
        <taxon>Phytophthora</taxon>
    </lineage>
</organism>
<evidence type="ECO:0000313" key="3">
    <source>
        <dbReference type="EMBL" id="POM59829.1"/>
    </source>
</evidence>
<dbReference type="InterPro" id="IPR027417">
    <property type="entry name" value="P-loop_NTPase"/>
</dbReference>